<evidence type="ECO:0000313" key="1">
    <source>
        <dbReference type="EMBL" id="MED6215824.1"/>
    </source>
</evidence>
<dbReference type="Proteomes" id="UP001341840">
    <property type="component" value="Unassembled WGS sequence"/>
</dbReference>
<sequence length="189" mass="20761">MRTRDSNNEAENGRLARLNRKSALIGKRQLRGMEQTQQANKRKMISTTNDVGRDCSINLGQNRLFEEVSMDHSRTGELTGAMDNTESSLLGSQLANGGKKKGFLNLENGCSSRPILTDLTNTLHSHHVSDGQVGVERQRSSQEVTDMENSALESLSYTATESNLTKKYNQSSIEGKEFNIGGKKAAIPS</sequence>
<proteinExistence type="predicted"/>
<evidence type="ECO:0000313" key="2">
    <source>
        <dbReference type="Proteomes" id="UP001341840"/>
    </source>
</evidence>
<dbReference type="EMBL" id="JASCZI010271864">
    <property type="protein sequence ID" value="MED6215824.1"/>
    <property type="molecule type" value="Genomic_DNA"/>
</dbReference>
<organism evidence="1 2">
    <name type="scientific">Stylosanthes scabra</name>
    <dbReference type="NCBI Taxonomy" id="79078"/>
    <lineage>
        <taxon>Eukaryota</taxon>
        <taxon>Viridiplantae</taxon>
        <taxon>Streptophyta</taxon>
        <taxon>Embryophyta</taxon>
        <taxon>Tracheophyta</taxon>
        <taxon>Spermatophyta</taxon>
        <taxon>Magnoliopsida</taxon>
        <taxon>eudicotyledons</taxon>
        <taxon>Gunneridae</taxon>
        <taxon>Pentapetalae</taxon>
        <taxon>rosids</taxon>
        <taxon>fabids</taxon>
        <taxon>Fabales</taxon>
        <taxon>Fabaceae</taxon>
        <taxon>Papilionoideae</taxon>
        <taxon>50 kb inversion clade</taxon>
        <taxon>dalbergioids sensu lato</taxon>
        <taxon>Dalbergieae</taxon>
        <taxon>Pterocarpus clade</taxon>
        <taxon>Stylosanthes</taxon>
    </lineage>
</organism>
<gene>
    <name evidence="1" type="ORF">PIB30_001966</name>
</gene>
<protein>
    <submittedName>
        <fullName evidence="1">Uncharacterized protein</fullName>
    </submittedName>
</protein>
<accession>A0ABU6Z010</accession>
<comment type="caution">
    <text evidence="1">The sequence shown here is derived from an EMBL/GenBank/DDBJ whole genome shotgun (WGS) entry which is preliminary data.</text>
</comment>
<reference evidence="1 2" key="1">
    <citation type="journal article" date="2023" name="Plants (Basel)">
        <title>Bridging the Gap: Combining Genomics and Transcriptomics Approaches to Understand Stylosanthes scabra, an Orphan Legume from the Brazilian Caatinga.</title>
        <authorList>
            <person name="Ferreira-Neto J.R.C."/>
            <person name="da Silva M.D."/>
            <person name="Binneck E."/>
            <person name="de Melo N.F."/>
            <person name="da Silva R.H."/>
            <person name="de Melo A.L.T.M."/>
            <person name="Pandolfi V."/>
            <person name="Bustamante F.O."/>
            <person name="Brasileiro-Vidal A.C."/>
            <person name="Benko-Iseppon A.M."/>
        </authorList>
    </citation>
    <scope>NUCLEOTIDE SEQUENCE [LARGE SCALE GENOMIC DNA]</scope>
    <source>
        <tissue evidence="1">Leaves</tissue>
    </source>
</reference>
<name>A0ABU6Z010_9FABA</name>
<keyword evidence="2" id="KW-1185">Reference proteome</keyword>